<accession>A0AAE3J320</accession>
<gene>
    <name evidence="2" type="ORF">OH136_15640</name>
</gene>
<evidence type="ECO:0000259" key="1">
    <source>
        <dbReference type="Pfam" id="PF14301"/>
    </source>
</evidence>
<dbReference type="AlphaFoldDB" id="A0AAE3J320"/>
<reference evidence="2" key="1">
    <citation type="submission" date="2022-10" db="EMBL/GenBank/DDBJ databases">
        <authorList>
            <person name="Yue Y."/>
        </authorList>
    </citation>
    <scope>NUCLEOTIDE SEQUENCE</scope>
    <source>
        <strain evidence="2">Z654</strain>
    </source>
</reference>
<proteinExistence type="predicted"/>
<name>A0AAE3J320_9RHOB</name>
<dbReference type="Proteomes" id="UP001208041">
    <property type="component" value="Unassembled WGS sequence"/>
</dbReference>
<dbReference type="RefSeq" id="WP_263954967.1">
    <property type="nucleotide sequence ID" value="NZ_JAOYFC010000006.1"/>
</dbReference>
<sequence length="180" mass="19442">MHIVTATAQPDGLVLIEFENGHTELVDSGDGSSEAVLYAQWCRAGNRANPYVPTNEQEQERLRQLVNEEKDRRKYGGFTFNGVEYQNDPSSLANINGAGSLAGFAMLNGAQAGDLYWHGGTEAFGFIASDNTVTPMDAQTTFAFAQAAAAHVTLVTFKAKALKDRPGGIPADFTDDSYWS</sequence>
<keyword evidence="3" id="KW-1185">Reference proteome</keyword>
<dbReference type="Pfam" id="PF14301">
    <property type="entry name" value="DUF4376"/>
    <property type="match status" value="1"/>
</dbReference>
<feature type="domain" description="DUF4376" evidence="1">
    <location>
        <begin position="58"/>
        <end position="166"/>
    </location>
</feature>
<protein>
    <recommendedName>
        <fullName evidence="1">DUF4376 domain-containing protein</fullName>
    </recommendedName>
</protein>
<organism evidence="2 3">
    <name type="scientific">Halocynthiibacter halioticoli</name>
    <dbReference type="NCBI Taxonomy" id="2986804"/>
    <lineage>
        <taxon>Bacteria</taxon>
        <taxon>Pseudomonadati</taxon>
        <taxon>Pseudomonadota</taxon>
        <taxon>Alphaproteobacteria</taxon>
        <taxon>Rhodobacterales</taxon>
        <taxon>Paracoccaceae</taxon>
        <taxon>Halocynthiibacter</taxon>
    </lineage>
</organism>
<comment type="caution">
    <text evidence="2">The sequence shown here is derived from an EMBL/GenBank/DDBJ whole genome shotgun (WGS) entry which is preliminary data.</text>
</comment>
<evidence type="ECO:0000313" key="3">
    <source>
        <dbReference type="Proteomes" id="UP001208041"/>
    </source>
</evidence>
<dbReference type="InterPro" id="IPR025484">
    <property type="entry name" value="DUF4376"/>
</dbReference>
<evidence type="ECO:0000313" key="2">
    <source>
        <dbReference type="EMBL" id="MCV6825995.1"/>
    </source>
</evidence>
<dbReference type="EMBL" id="JAOYFC010000006">
    <property type="protein sequence ID" value="MCV6825995.1"/>
    <property type="molecule type" value="Genomic_DNA"/>
</dbReference>